<accession>A0A427YM86</accession>
<reference evidence="2 3" key="1">
    <citation type="submission" date="2018-11" db="EMBL/GenBank/DDBJ databases">
        <title>Genome sequence of Saitozyma podzolica DSM 27192.</title>
        <authorList>
            <person name="Aliyu H."/>
            <person name="Gorte O."/>
            <person name="Ochsenreither K."/>
        </authorList>
    </citation>
    <scope>NUCLEOTIDE SEQUENCE [LARGE SCALE GENOMIC DNA]</scope>
    <source>
        <strain evidence="2 3">DSM 27192</strain>
    </source>
</reference>
<feature type="compositionally biased region" description="Acidic residues" evidence="1">
    <location>
        <begin position="214"/>
        <end position="239"/>
    </location>
</feature>
<name>A0A427YM86_9TREE</name>
<dbReference type="Proteomes" id="UP000279259">
    <property type="component" value="Unassembled WGS sequence"/>
</dbReference>
<dbReference type="OrthoDB" id="5328412at2759"/>
<gene>
    <name evidence="2" type="ORF">EHS25_008620</name>
</gene>
<protein>
    <submittedName>
        <fullName evidence="2">Uncharacterized protein</fullName>
    </submittedName>
</protein>
<feature type="region of interest" description="Disordered" evidence="1">
    <location>
        <begin position="178"/>
        <end position="246"/>
    </location>
</feature>
<evidence type="ECO:0000313" key="3">
    <source>
        <dbReference type="Proteomes" id="UP000279259"/>
    </source>
</evidence>
<feature type="region of interest" description="Disordered" evidence="1">
    <location>
        <begin position="1"/>
        <end position="40"/>
    </location>
</feature>
<evidence type="ECO:0000256" key="1">
    <source>
        <dbReference type="SAM" id="MobiDB-lite"/>
    </source>
</evidence>
<comment type="caution">
    <text evidence="2">The sequence shown here is derived from an EMBL/GenBank/DDBJ whole genome shotgun (WGS) entry which is preliminary data.</text>
</comment>
<evidence type="ECO:0000313" key="2">
    <source>
        <dbReference type="EMBL" id="RSH92205.1"/>
    </source>
</evidence>
<feature type="compositionally biased region" description="Acidic residues" evidence="1">
    <location>
        <begin position="184"/>
        <end position="194"/>
    </location>
</feature>
<proteinExistence type="predicted"/>
<organism evidence="2 3">
    <name type="scientific">Saitozyma podzolica</name>
    <dbReference type="NCBI Taxonomy" id="1890683"/>
    <lineage>
        <taxon>Eukaryota</taxon>
        <taxon>Fungi</taxon>
        <taxon>Dikarya</taxon>
        <taxon>Basidiomycota</taxon>
        <taxon>Agaricomycotina</taxon>
        <taxon>Tremellomycetes</taxon>
        <taxon>Tremellales</taxon>
        <taxon>Trimorphomycetaceae</taxon>
        <taxon>Saitozyma</taxon>
    </lineage>
</organism>
<feature type="compositionally biased region" description="Basic and acidic residues" evidence="1">
    <location>
        <begin position="10"/>
        <end position="19"/>
    </location>
</feature>
<sequence>MPLRRPQKRRTAEDDADARAKKRPGKRREPTYDTYDEALDGGVEMEEKGERYRDGEKAQRFYEKAAELYKKAVGFSQTYDAVYNQARVLYTLGTSFLLPPAAVELLTESLNLHRLASTLTNSPLLQMDVGFNLAQTATSLADMLEELEGDSRKSDVRALRVEARDVLDQVLQGQAAFLEKTREEGDDETTEEAAEAMGDGGEHAEEAVQQEAVNAEDDGSVEEDETGMEVDEDEDDNDGTYETHLPTPSTFIDTVLAIVDVHLSLWESVDPPALPDAEQQGAVRAALDQAASLVPPGRQAELDFTEIKVLLTMDSIVWDLYKAEARVGTGIEKSLDGATIALSSLLANLEAQPPDEPTVRADVLTTLAETHSTIAYRMMFLAPQLPPGPSPLGQQAWFHLSQAITHLSTALDIPTTAITPREFKPSVLLSLSKASLARARLSDISDAAKRNASQLCENATTYAGRAAEGLGWGFIRLESAAVGRPAIPYQAGWDAELLAKQIALQQLRACLYAERTESVPEEKEKYTKAREGLAQRLKSCEAARRVGAPDVQRLVDDVEDEEGQMGDLEKGWWREVAEEFA</sequence>
<keyword evidence="3" id="KW-1185">Reference proteome</keyword>
<dbReference type="EMBL" id="RSCD01000006">
    <property type="protein sequence ID" value="RSH92205.1"/>
    <property type="molecule type" value="Genomic_DNA"/>
</dbReference>
<dbReference type="AlphaFoldDB" id="A0A427YM86"/>